<dbReference type="AlphaFoldDB" id="A0A448WQ55"/>
<sequence>MGLFSKRHLHRGLSRLQFRPRRNWSRQHVLKISICCTTTGLSRMDDIVGLLFRPVARQRLGSIDGRTGLIM</sequence>
<name>A0A448WQ55_9PLAT</name>
<dbReference type="EMBL" id="CAAALY010032351">
    <property type="protein sequence ID" value="VEL17381.1"/>
    <property type="molecule type" value="Genomic_DNA"/>
</dbReference>
<dbReference type="Proteomes" id="UP000784294">
    <property type="component" value="Unassembled WGS sequence"/>
</dbReference>
<proteinExistence type="predicted"/>
<protein>
    <submittedName>
        <fullName evidence="1">Uncharacterized protein</fullName>
    </submittedName>
</protein>
<reference evidence="1" key="1">
    <citation type="submission" date="2018-11" db="EMBL/GenBank/DDBJ databases">
        <authorList>
            <consortium name="Pathogen Informatics"/>
        </authorList>
    </citation>
    <scope>NUCLEOTIDE SEQUENCE</scope>
</reference>
<evidence type="ECO:0000313" key="1">
    <source>
        <dbReference type="EMBL" id="VEL17381.1"/>
    </source>
</evidence>
<gene>
    <name evidence="1" type="ORF">PXEA_LOCUS10821</name>
</gene>
<evidence type="ECO:0000313" key="2">
    <source>
        <dbReference type="Proteomes" id="UP000784294"/>
    </source>
</evidence>
<keyword evidence="2" id="KW-1185">Reference proteome</keyword>
<comment type="caution">
    <text evidence="1">The sequence shown here is derived from an EMBL/GenBank/DDBJ whole genome shotgun (WGS) entry which is preliminary data.</text>
</comment>
<organism evidence="1 2">
    <name type="scientific">Protopolystoma xenopodis</name>
    <dbReference type="NCBI Taxonomy" id="117903"/>
    <lineage>
        <taxon>Eukaryota</taxon>
        <taxon>Metazoa</taxon>
        <taxon>Spiralia</taxon>
        <taxon>Lophotrochozoa</taxon>
        <taxon>Platyhelminthes</taxon>
        <taxon>Monogenea</taxon>
        <taxon>Polyopisthocotylea</taxon>
        <taxon>Polystomatidea</taxon>
        <taxon>Polystomatidae</taxon>
        <taxon>Protopolystoma</taxon>
    </lineage>
</organism>
<accession>A0A448WQ55</accession>